<gene>
    <name evidence="2" type="ORF">LY79DRAFT_571516</name>
</gene>
<evidence type="ECO:0000313" key="3">
    <source>
        <dbReference type="Proteomes" id="UP001230504"/>
    </source>
</evidence>
<proteinExistence type="predicted"/>
<comment type="caution">
    <text evidence="2">The sequence shown here is derived from an EMBL/GenBank/DDBJ whole genome shotgun (WGS) entry which is preliminary data.</text>
</comment>
<name>A0AAD8PLW8_9PEZI</name>
<evidence type="ECO:0000313" key="2">
    <source>
        <dbReference type="EMBL" id="KAK1569637.1"/>
    </source>
</evidence>
<keyword evidence="3" id="KW-1185">Reference proteome</keyword>
<feature type="signal peptide" evidence="1">
    <location>
        <begin position="1"/>
        <end position="33"/>
    </location>
</feature>
<dbReference type="Proteomes" id="UP001230504">
    <property type="component" value="Unassembled WGS sequence"/>
</dbReference>
<dbReference type="GeneID" id="85443497"/>
<feature type="chain" id="PRO_5042104382" description="Secreted protein" evidence="1">
    <location>
        <begin position="34"/>
        <end position="94"/>
    </location>
</feature>
<dbReference type="AlphaFoldDB" id="A0AAD8PLW8"/>
<evidence type="ECO:0000256" key="1">
    <source>
        <dbReference type="SAM" id="SignalP"/>
    </source>
</evidence>
<reference evidence="2" key="1">
    <citation type="submission" date="2021-06" db="EMBL/GenBank/DDBJ databases">
        <title>Comparative genomics, transcriptomics and evolutionary studies reveal genomic signatures of adaptation to plant cell wall in hemibiotrophic fungi.</title>
        <authorList>
            <consortium name="DOE Joint Genome Institute"/>
            <person name="Baroncelli R."/>
            <person name="Diaz J.F."/>
            <person name="Benocci T."/>
            <person name="Peng M."/>
            <person name="Battaglia E."/>
            <person name="Haridas S."/>
            <person name="Andreopoulos W."/>
            <person name="Labutti K."/>
            <person name="Pangilinan J."/>
            <person name="Floch G.L."/>
            <person name="Makela M.R."/>
            <person name="Henrissat B."/>
            <person name="Grigoriev I.V."/>
            <person name="Crouch J.A."/>
            <person name="De Vries R.P."/>
            <person name="Sukno S.A."/>
            <person name="Thon M.R."/>
        </authorList>
    </citation>
    <scope>NUCLEOTIDE SEQUENCE</scope>
    <source>
        <strain evidence="2">CBS 125086</strain>
    </source>
</reference>
<dbReference type="EMBL" id="JAHLJV010000127">
    <property type="protein sequence ID" value="KAK1569637.1"/>
    <property type="molecule type" value="Genomic_DNA"/>
</dbReference>
<dbReference type="RefSeq" id="XP_060407852.1">
    <property type="nucleotide sequence ID" value="XM_060559257.1"/>
</dbReference>
<protein>
    <recommendedName>
        <fullName evidence="4">Secreted protein</fullName>
    </recommendedName>
</protein>
<keyword evidence="1" id="KW-0732">Signal</keyword>
<organism evidence="2 3">
    <name type="scientific">Colletotrichum navitas</name>
    <dbReference type="NCBI Taxonomy" id="681940"/>
    <lineage>
        <taxon>Eukaryota</taxon>
        <taxon>Fungi</taxon>
        <taxon>Dikarya</taxon>
        <taxon>Ascomycota</taxon>
        <taxon>Pezizomycotina</taxon>
        <taxon>Sordariomycetes</taxon>
        <taxon>Hypocreomycetidae</taxon>
        <taxon>Glomerellales</taxon>
        <taxon>Glomerellaceae</taxon>
        <taxon>Colletotrichum</taxon>
        <taxon>Colletotrichum graminicola species complex</taxon>
    </lineage>
</organism>
<evidence type="ECO:0008006" key="4">
    <source>
        <dbReference type="Google" id="ProtNLM"/>
    </source>
</evidence>
<accession>A0AAD8PLW8</accession>
<sequence>MHHLDLRVLQPHQVGGSFLCSCLVLFLCLLVHAEDGVIIGAALLLNSFSTGRSTRGGDVGIAWGWHDEDDGAGGVRGARAAGVGNRDLRPRSGI</sequence>
<dbReference type="PROSITE" id="PS51257">
    <property type="entry name" value="PROKAR_LIPOPROTEIN"/>
    <property type="match status" value="1"/>
</dbReference>